<feature type="region of interest" description="Disordered" evidence="1">
    <location>
        <begin position="815"/>
        <end position="851"/>
    </location>
</feature>
<dbReference type="GO" id="GO:0042790">
    <property type="term" value="P:nucleolar large rRNA transcription by RNA polymerase I"/>
    <property type="evidence" value="ECO:0007669"/>
    <property type="project" value="TreeGrafter"/>
</dbReference>
<sequence length="1020" mass="112556">MADVERVTRISHAHETNAVNYGHLGTATYDDQLHSWTFLRQNRITAELDLEGRNTVAIALDHGSESRLTHPTVYSGSVYSLVHEQTWVGHSKETSEAGEGEGEEVEDSTAVVGSKDAFLKWSTDSGKNTFLKQIPDAAFAVLSLRGVPFKLSSTPRAASRGNSLAFGNARVVFDHDARNDRVRPIVAFTAGPGGETLRLTSLDSSDVRFPNRSGFEEIHTVPAIGHQCEGHWVESAERILHISSAPTQYRAQFLVVKPSATSILHPLISDRHSMPRALGDLHHAAKTSNLRVDPCPVVTIPASRTGGNYHAHSAFHPQDQRSLAVVDICGVWSIWKLRGARARSARMLYHVHLQCSNDLDNAADIFHVKHAQQHYDGWHRVCWLKDDQGSYDRLLVCNRRVAAVFDLSGACVGVVDMRLGPLSDQNRILDVKHSERRREHIVVLTTSRLLIFSSSKVSWKDRSGVEPLTLACSWNHFRDGHDLSLRMSLCELPQATAVLVYSRTSHLSLVYHFGNDGLSQNTVSLKDPSVFQMPRYLQSRMEQVSDVVLCPIKPAATSSLSTLAECDLLKLIACLMDGTMVEAVYKHGLGKQLGSVESGVNRIFSLSLAVHPVQSARYVDEDETDDFVVDDDAEEQRVVHDRQDRSHTDTASSGVPHFRNWDRLLDYDILRGSAHPSRSFDEALDEAAQRVRMMSMQDRIEQVHLLSNFSGVLQISDVEQDSESLGLWLDELGNSEGVSVERVGLHLGLFPPGSSQDNLLELYDGLIASYIETLSSAVTDRNRVNCERLVRQAAAEAFTSNVVLSIGVSESAQARSVLPERHASSPPLESDMEGASSSQISASQSPLPQEEPAVARLRRYAVFQEEVPPLLLDHNPTISSILAHLPDSIDEDPAEYSYREITQRVRLAQEEIATQSLDPRERRKAAKHAARLQRKLEKTAKMSQDAMMQRTLLPSIATGATGVTLPGREVQSSQQAAPESSQAQEGIPGLSMTQPERGAFGARPAKVKAKGKGSKRRAGF</sequence>
<feature type="domain" description="RRN6 beta-propeller" evidence="2">
    <location>
        <begin position="160"/>
        <end position="534"/>
    </location>
</feature>
<feature type="compositionally biased region" description="Basic residues" evidence="1">
    <location>
        <begin position="1005"/>
        <end position="1020"/>
    </location>
</feature>
<feature type="compositionally biased region" description="Basic and acidic residues" evidence="1">
    <location>
        <begin position="635"/>
        <end position="648"/>
    </location>
</feature>
<dbReference type="STRING" id="1182541.W9Y0U5"/>
<dbReference type="EMBL" id="AMWN01000005">
    <property type="protein sequence ID" value="EXJ86113.1"/>
    <property type="molecule type" value="Genomic_DNA"/>
</dbReference>
<dbReference type="GO" id="GO:0001163">
    <property type="term" value="F:RNA polymerase I transcription regulatory region sequence-specific DNA binding"/>
    <property type="evidence" value="ECO:0007669"/>
    <property type="project" value="TreeGrafter"/>
</dbReference>
<evidence type="ECO:0000259" key="4">
    <source>
        <dbReference type="Pfam" id="PF20640"/>
    </source>
</evidence>
<dbReference type="GO" id="GO:0001179">
    <property type="term" value="F:RNA polymerase I general transcription initiation factor binding"/>
    <property type="evidence" value="ECO:0007669"/>
    <property type="project" value="TreeGrafter"/>
</dbReference>
<comment type="caution">
    <text evidence="5">The sequence shown here is derived from an EMBL/GenBank/DDBJ whole genome shotgun (WGS) entry which is preliminary data.</text>
</comment>
<feature type="domain" description="RRN6 K-rich C-terminal" evidence="3">
    <location>
        <begin position="880"/>
        <end position="1020"/>
    </location>
</feature>
<dbReference type="InterPro" id="IPR048536">
    <property type="entry name" value="Rrn6_K-rich"/>
</dbReference>
<dbReference type="Proteomes" id="UP000019484">
    <property type="component" value="Unassembled WGS sequence"/>
</dbReference>
<evidence type="ECO:0008006" key="7">
    <source>
        <dbReference type="Google" id="ProtNLM"/>
    </source>
</evidence>
<evidence type="ECO:0000259" key="3">
    <source>
        <dbReference type="Pfam" id="PF20639"/>
    </source>
</evidence>
<name>W9Y0U5_9EURO</name>
<evidence type="ECO:0000313" key="5">
    <source>
        <dbReference type="EMBL" id="EXJ86113.1"/>
    </source>
</evidence>
<dbReference type="Pfam" id="PF20640">
    <property type="entry name" value="Rrn6_HB"/>
    <property type="match status" value="1"/>
</dbReference>
<feature type="domain" description="RRN6 helical bundle" evidence="4">
    <location>
        <begin position="622"/>
        <end position="799"/>
    </location>
</feature>
<dbReference type="HOGENOM" id="CLU_296124_0_0_1"/>
<keyword evidence="6" id="KW-1185">Reference proteome</keyword>
<evidence type="ECO:0000256" key="1">
    <source>
        <dbReference type="SAM" id="MobiDB-lite"/>
    </source>
</evidence>
<feature type="compositionally biased region" description="Low complexity" evidence="1">
    <location>
        <begin position="835"/>
        <end position="845"/>
    </location>
</feature>
<dbReference type="Pfam" id="PF10214">
    <property type="entry name" value="Rrn6_beta-prop"/>
    <property type="match status" value="1"/>
</dbReference>
<feature type="region of interest" description="Disordered" evidence="1">
    <location>
        <begin position="634"/>
        <end position="653"/>
    </location>
</feature>
<dbReference type="eggNOG" id="ENOG502QRAW">
    <property type="taxonomic scope" value="Eukaryota"/>
</dbReference>
<dbReference type="PANTHER" id="PTHR28221:SF2">
    <property type="entry name" value="RNA POLYMERASE I-SPECIFIC TRANSCRIPTION INITIATION FACTOR RRN6"/>
    <property type="match status" value="1"/>
</dbReference>
<feature type="region of interest" description="Disordered" evidence="1">
    <location>
        <begin position="960"/>
        <end position="1020"/>
    </location>
</feature>
<feature type="compositionally biased region" description="Low complexity" evidence="1">
    <location>
        <begin position="969"/>
        <end position="985"/>
    </location>
</feature>
<evidence type="ECO:0000259" key="2">
    <source>
        <dbReference type="Pfam" id="PF10214"/>
    </source>
</evidence>
<dbReference type="InterPro" id="IPR048537">
    <property type="entry name" value="RRN6_HB"/>
</dbReference>
<gene>
    <name evidence="5" type="ORF">A1O1_06482</name>
</gene>
<protein>
    <recommendedName>
        <fullName evidence="7">RNA polymerase I-specific transcription initiation factor RRN6-like protein</fullName>
    </recommendedName>
</protein>
<proteinExistence type="predicted"/>
<accession>W9Y0U5</accession>
<dbReference type="GeneID" id="19161350"/>
<dbReference type="InterPro" id="IPR048535">
    <property type="entry name" value="RRN6_beta-prop"/>
</dbReference>
<dbReference type="OrthoDB" id="4090074at2759"/>
<organism evidence="5 6">
    <name type="scientific">Capronia coronata CBS 617.96</name>
    <dbReference type="NCBI Taxonomy" id="1182541"/>
    <lineage>
        <taxon>Eukaryota</taxon>
        <taxon>Fungi</taxon>
        <taxon>Dikarya</taxon>
        <taxon>Ascomycota</taxon>
        <taxon>Pezizomycotina</taxon>
        <taxon>Eurotiomycetes</taxon>
        <taxon>Chaetothyriomycetidae</taxon>
        <taxon>Chaetothyriales</taxon>
        <taxon>Herpotrichiellaceae</taxon>
        <taxon>Capronia</taxon>
    </lineage>
</organism>
<dbReference type="AlphaFoldDB" id="W9Y0U5"/>
<reference evidence="5 6" key="1">
    <citation type="submission" date="2013-03" db="EMBL/GenBank/DDBJ databases">
        <title>The Genome Sequence of Capronia coronata CBS 617.96.</title>
        <authorList>
            <consortium name="The Broad Institute Genomics Platform"/>
            <person name="Cuomo C."/>
            <person name="de Hoog S."/>
            <person name="Gorbushina A."/>
            <person name="Walker B."/>
            <person name="Young S.K."/>
            <person name="Zeng Q."/>
            <person name="Gargeya S."/>
            <person name="Fitzgerald M."/>
            <person name="Haas B."/>
            <person name="Abouelleil A."/>
            <person name="Allen A.W."/>
            <person name="Alvarado L."/>
            <person name="Arachchi H.M."/>
            <person name="Berlin A.M."/>
            <person name="Chapman S.B."/>
            <person name="Gainer-Dewar J."/>
            <person name="Goldberg J."/>
            <person name="Griggs A."/>
            <person name="Gujja S."/>
            <person name="Hansen M."/>
            <person name="Howarth C."/>
            <person name="Imamovic A."/>
            <person name="Ireland A."/>
            <person name="Larimer J."/>
            <person name="McCowan C."/>
            <person name="Murphy C."/>
            <person name="Pearson M."/>
            <person name="Poon T.W."/>
            <person name="Priest M."/>
            <person name="Roberts A."/>
            <person name="Saif S."/>
            <person name="Shea T."/>
            <person name="Sisk P."/>
            <person name="Sykes S."/>
            <person name="Wortman J."/>
            <person name="Nusbaum C."/>
            <person name="Birren B."/>
        </authorList>
    </citation>
    <scope>NUCLEOTIDE SEQUENCE [LARGE SCALE GENOMIC DNA]</scope>
    <source>
        <strain evidence="5 6">CBS 617.96</strain>
    </source>
</reference>
<dbReference type="InterPro" id="IPR019350">
    <property type="entry name" value="RNA_pol_I-sp_TIF_RRN6-like"/>
</dbReference>
<dbReference type="GO" id="GO:0070860">
    <property type="term" value="C:RNA polymerase I core factor complex"/>
    <property type="evidence" value="ECO:0007669"/>
    <property type="project" value="TreeGrafter"/>
</dbReference>
<dbReference type="RefSeq" id="XP_007725551.1">
    <property type="nucleotide sequence ID" value="XM_007727361.1"/>
</dbReference>
<dbReference type="PANTHER" id="PTHR28221">
    <property type="entry name" value="RNA POLYMERASE I-SPECIFIC TRANSCRIPTION INITIATION FACTOR RRN6"/>
    <property type="match status" value="1"/>
</dbReference>
<evidence type="ECO:0000313" key="6">
    <source>
        <dbReference type="Proteomes" id="UP000019484"/>
    </source>
</evidence>
<dbReference type="Pfam" id="PF20639">
    <property type="entry name" value="Rrn6_K-rich"/>
    <property type="match status" value="1"/>
</dbReference>